<keyword evidence="7" id="KW-0732">Signal</keyword>
<dbReference type="GO" id="GO:0042545">
    <property type="term" value="P:cell wall modification"/>
    <property type="evidence" value="ECO:0007669"/>
    <property type="project" value="UniProtKB-UniRule"/>
</dbReference>
<proteinExistence type="inferred from homology"/>
<dbReference type="FunFam" id="2.160.20.10:FF:000001">
    <property type="entry name" value="Pectinesterase"/>
    <property type="match status" value="1"/>
</dbReference>
<dbReference type="EMBL" id="JAKOGI010002659">
    <property type="protein sequence ID" value="KAJ8421575.1"/>
    <property type="molecule type" value="Genomic_DNA"/>
</dbReference>
<dbReference type="InterPro" id="IPR033131">
    <property type="entry name" value="Pectinesterase_Asp_AS"/>
</dbReference>
<dbReference type="InterPro" id="IPR006501">
    <property type="entry name" value="Pectinesterase_inhib_dom"/>
</dbReference>
<evidence type="ECO:0000256" key="6">
    <source>
        <dbReference type="PROSITE-ProRule" id="PRU10040"/>
    </source>
</evidence>
<gene>
    <name evidence="9" type="ORF">Cgig2_028559</name>
</gene>
<evidence type="ECO:0000259" key="8">
    <source>
        <dbReference type="SMART" id="SM00856"/>
    </source>
</evidence>
<evidence type="ECO:0000313" key="10">
    <source>
        <dbReference type="Proteomes" id="UP001153076"/>
    </source>
</evidence>
<comment type="catalytic activity">
    <reaction evidence="7">
        <text>[(1-&gt;4)-alpha-D-galacturonosyl methyl ester](n) + n H2O = [(1-&gt;4)-alpha-D-galacturonosyl](n) + n methanol + n H(+)</text>
        <dbReference type="Rhea" id="RHEA:22380"/>
        <dbReference type="Rhea" id="RHEA-COMP:14570"/>
        <dbReference type="Rhea" id="RHEA-COMP:14573"/>
        <dbReference type="ChEBI" id="CHEBI:15377"/>
        <dbReference type="ChEBI" id="CHEBI:15378"/>
        <dbReference type="ChEBI" id="CHEBI:17790"/>
        <dbReference type="ChEBI" id="CHEBI:140522"/>
        <dbReference type="ChEBI" id="CHEBI:140523"/>
        <dbReference type="EC" id="3.1.1.11"/>
    </reaction>
</comment>
<dbReference type="GO" id="GO:0045490">
    <property type="term" value="P:pectin catabolic process"/>
    <property type="evidence" value="ECO:0007669"/>
    <property type="project" value="UniProtKB-UniRule"/>
</dbReference>
<feature type="signal peptide" evidence="7">
    <location>
        <begin position="1"/>
        <end position="22"/>
    </location>
</feature>
<dbReference type="InterPro" id="IPR011050">
    <property type="entry name" value="Pectin_lyase_fold/virulence"/>
</dbReference>
<sequence length="534" mass="60295">MASTKFLLLFFILFVCIFSAITQSESSEGPTSDDVDKWCDTVPHSEPCKFFMAKKSFKPKNEFEFRRMAVELALDRALAAQRHAWRWGQRCDSHKERAAWVDCVRLYDHTIILLNQTLQGLTANSSSCTDFDAQTWFSSALTNLDTCKGGSEDMNVTRFLWPHFQFNVSDLISNVLAINQGLIVKEDNYTTSTIHKDYPSWVSHEDRRLLLSSRKLAASKAMFIVAKDHTGHFKTIQAAIDAAARSRLKRRKVIYVRKGIYRENIYVNPYINDIMLVGEGMRNTIVTGSRSVRAGYTTYNSATAGIDGLRFIARDITFRNTAGPSKGQAVALRSSSDLSVYYKCAFIGYQDTLFVHSQRQFYKMCYIYGTIDIIFGNAAVVFQSCIINVRKPIWGQANVITAQGRADPNQNTGIVIHSSRIMANRDLAPQIGSVATYLGRPWQEYSRTVIMKSFLDRLVNPVGWLEWRGNRYVNTLYYAEYRNFGPGSSVRKRVRWGGFHAITNPNAVAQFTVGSFIAGRAWLPATGVPFSAGL</sequence>
<dbReference type="NCBIfam" id="TIGR01614">
    <property type="entry name" value="PME_inhib"/>
    <property type="match status" value="1"/>
</dbReference>
<evidence type="ECO:0000256" key="3">
    <source>
        <dbReference type="ARBA" id="ARBA00007786"/>
    </source>
</evidence>
<dbReference type="SUPFAM" id="SSF101148">
    <property type="entry name" value="Plant invertase/pectin methylesterase inhibitor"/>
    <property type="match status" value="1"/>
</dbReference>
<comment type="similarity">
    <text evidence="2">In the N-terminal section; belongs to the PMEI family.</text>
</comment>
<comment type="similarity">
    <text evidence="3">In the C-terminal section; belongs to the pectinesterase family.</text>
</comment>
<dbReference type="PANTHER" id="PTHR31707">
    <property type="entry name" value="PECTINESTERASE"/>
    <property type="match status" value="1"/>
</dbReference>
<dbReference type="Gene3D" id="1.20.140.40">
    <property type="entry name" value="Invertase/pectin methylesterase inhibitor family protein"/>
    <property type="match status" value="1"/>
</dbReference>
<accession>A0A9Q1GM78</accession>
<dbReference type="PROSITE" id="PS00503">
    <property type="entry name" value="PECTINESTERASE_2"/>
    <property type="match status" value="1"/>
</dbReference>
<keyword evidence="10" id="KW-1185">Reference proteome</keyword>
<dbReference type="Pfam" id="PF04043">
    <property type="entry name" value="PMEI"/>
    <property type="match status" value="1"/>
</dbReference>
<dbReference type="EC" id="3.1.1.11" evidence="7"/>
<dbReference type="GO" id="GO:0030599">
    <property type="term" value="F:pectinesterase activity"/>
    <property type="evidence" value="ECO:0007669"/>
    <property type="project" value="UniProtKB-UniRule"/>
</dbReference>
<evidence type="ECO:0000256" key="4">
    <source>
        <dbReference type="ARBA" id="ARBA00022801"/>
    </source>
</evidence>
<protein>
    <recommendedName>
        <fullName evidence="7">Pectinesterase</fullName>
        <ecNumber evidence="7">3.1.1.11</ecNumber>
    </recommendedName>
</protein>
<keyword evidence="5 7" id="KW-0063">Aspartyl esterase</keyword>
<dbReference type="SUPFAM" id="SSF51126">
    <property type="entry name" value="Pectin lyase-like"/>
    <property type="match status" value="1"/>
</dbReference>
<evidence type="ECO:0000256" key="5">
    <source>
        <dbReference type="ARBA" id="ARBA00023085"/>
    </source>
</evidence>
<evidence type="ECO:0000256" key="2">
    <source>
        <dbReference type="ARBA" id="ARBA00006027"/>
    </source>
</evidence>
<dbReference type="InterPro" id="IPR000070">
    <property type="entry name" value="Pectinesterase_cat"/>
</dbReference>
<organism evidence="9 10">
    <name type="scientific">Carnegiea gigantea</name>
    <dbReference type="NCBI Taxonomy" id="171969"/>
    <lineage>
        <taxon>Eukaryota</taxon>
        <taxon>Viridiplantae</taxon>
        <taxon>Streptophyta</taxon>
        <taxon>Embryophyta</taxon>
        <taxon>Tracheophyta</taxon>
        <taxon>Spermatophyta</taxon>
        <taxon>Magnoliopsida</taxon>
        <taxon>eudicotyledons</taxon>
        <taxon>Gunneridae</taxon>
        <taxon>Pentapetalae</taxon>
        <taxon>Caryophyllales</taxon>
        <taxon>Cactineae</taxon>
        <taxon>Cactaceae</taxon>
        <taxon>Cactoideae</taxon>
        <taxon>Echinocereeae</taxon>
        <taxon>Carnegiea</taxon>
    </lineage>
</organism>
<feature type="domain" description="Pectinesterase inhibitor" evidence="8">
    <location>
        <begin position="30"/>
        <end position="178"/>
    </location>
</feature>
<dbReference type="CDD" id="cd15798">
    <property type="entry name" value="PMEI-like_3"/>
    <property type="match status" value="1"/>
</dbReference>
<reference evidence="9" key="1">
    <citation type="submission" date="2022-04" db="EMBL/GenBank/DDBJ databases">
        <title>Carnegiea gigantea Genome sequencing and assembly v2.</title>
        <authorList>
            <person name="Copetti D."/>
            <person name="Sanderson M.J."/>
            <person name="Burquez A."/>
            <person name="Wojciechowski M.F."/>
        </authorList>
    </citation>
    <scope>NUCLEOTIDE SEQUENCE</scope>
    <source>
        <strain evidence="9">SGP5-SGP5p</strain>
        <tissue evidence="9">Aerial part</tissue>
    </source>
</reference>
<evidence type="ECO:0000256" key="1">
    <source>
        <dbReference type="ARBA" id="ARBA00005184"/>
    </source>
</evidence>
<comment type="caution">
    <text evidence="9">The sequence shown here is derived from an EMBL/GenBank/DDBJ whole genome shotgun (WGS) entry which is preliminary data.</text>
</comment>
<feature type="active site" evidence="6">
    <location>
        <position position="372"/>
    </location>
</feature>
<dbReference type="Pfam" id="PF01095">
    <property type="entry name" value="Pectinesterase"/>
    <property type="match status" value="1"/>
</dbReference>
<dbReference type="InterPro" id="IPR035513">
    <property type="entry name" value="Invertase/methylesterase_inhib"/>
</dbReference>
<dbReference type="OrthoDB" id="2019149at2759"/>
<dbReference type="SMART" id="SM00856">
    <property type="entry name" value="PMEI"/>
    <property type="match status" value="1"/>
</dbReference>
<evidence type="ECO:0000313" key="9">
    <source>
        <dbReference type="EMBL" id="KAJ8421575.1"/>
    </source>
</evidence>
<dbReference type="AlphaFoldDB" id="A0A9Q1GM78"/>
<dbReference type="Gene3D" id="2.160.20.10">
    <property type="entry name" value="Single-stranded right-handed beta-helix, Pectin lyase-like"/>
    <property type="match status" value="1"/>
</dbReference>
<dbReference type="InterPro" id="IPR012334">
    <property type="entry name" value="Pectin_lyas_fold"/>
</dbReference>
<dbReference type="Proteomes" id="UP001153076">
    <property type="component" value="Unassembled WGS sequence"/>
</dbReference>
<name>A0A9Q1GM78_9CARY</name>
<dbReference type="GO" id="GO:0004857">
    <property type="term" value="F:enzyme inhibitor activity"/>
    <property type="evidence" value="ECO:0007669"/>
    <property type="project" value="InterPro"/>
</dbReference>
<feature type="chain" id="PRO_5040542607" description="Pectinesterase" evidence="7">
    <location>
        <begin position="23"/>
        <end position="534"/>
    </location>
</feature>
<evidence type="ECO:0000256" key="7">
    <source>
        <dbReference type="RuleBase" id="RU000589"/>
    </source>
</evidence>
<comment type="pathway">
    <text evidence="1 7">Glycan metabolism; pectin degradation; 2-dehydro-3-deoxy-D-gluconate from pectin: step 1/5.</text>
</comment>
<keyword evidence="4 7" id="KW-0378">Hydrolase</keyword>